<dbReference type="CDD" id="cd06170">
    <property type="entry name" value="LuxR_C_like"/>
    <property type="match status" value="1"/>
</dbReference>
<feature type="modified residue" description="4-aspartylphosphate" evidence="3">
    <location>
        <position position="59"/>
    </location>
</feature>
<dbReference type="InterPro" id="IPR039420">
    <property type="entry name" value="WalR-like"/>
</dbReference>
<dbReference type="AlphaFoldDB" id="A0A4U1C1J8"/>
<evidence type="ECO:0000259" key="5">
    <source>
        <dbReference type="PROSITE" id="PS50110"/>
    </source>
</evidence>
<dbReference type="Pfam" id="PF00196">
    <property type="entry name" value="GerE"/>
    <property type="match status" value="1"/>
</dbReference>
<evidence type="ECO:0000256" key="2">
    <source>
        <dbReference type="ARBA" id="ARBA00023125"/>
    </source>
</evidence>
<dbReference type="InterPro" id="IPR058245">
    <property type="entry name" value="NreC/VraR/RcsB-like_REC"/>
</dbReference>
<dbReference type="Gene3D" id="3.40.50.2300">
    <property type="match status" value="1"/>
</dbReference>
<keyword evidence="7" id="KW-1185">Reference proteome</keyword>
<dbReference type="PROSITE" id="PS50043">
    <property type="entry name" value="HTH_LUXR_2"/>
    <property type="match status" value="1"/>
</dbReference>
<dbReference type="EMBL" id="SWBP01000004">
    <property type="protein sequence ID" value="TKB96937.1"/>
    <property type="molecule type" value="Genomic_DNA"/>
</dbReference>
<dbReference type="SMART" id="SM00421">
    <property type="entry name" value="HTH_LUXR"/>
    <property type="match status" value="1"/>
</dbReference>
<feature type="domain" description="Response regulatory" evidence="5">
    <location>
        <begin position="8"/>
        <end position="124"/>
    </location>
</feature>
<dbReference type="PRINTS" id="PR00038">
    <property type="entry name" value="HTHLUXR"/>
</dbReference>
<comment type="caution">
    <text evidence="6">The sequence shown here is derived from an EMBL/GenBank/DDBJ whole genome shotgun (WGS) entry which is preliminary data.</text>
</comment>
<evidence type="ECO:0000313" key="7">
    <source>
        <dbReference type="Proteomes" id="UP000308181"/>
    </source>
</evidence>
<evidence type="ECO:0000259" key="4">
    <source>
        <dbReference type="PROSITE" id="PS50043"/>
    </source>
</evidence>
<gene>
    <name evidence="6" type="ORF">FA046_12750</name>
</gene>
<dbReference type="GO" id="GO:0003677">
    <property type="term" value="F:DNA binding"/>
    <property type="evidence" value="ECO:0007669"/>
    <property type="project" value="UniProtKB-KW"/>
</dbReference>
<dbReference type="Pfam" id="PF00072">
    <property type="entry name" value="Response_reg"/>
    <property type="match status" value="1"/>
</dbReference>
<name>A0A4U1C1J8_9SPHI</name>
<dbReference type="SUPFAM" id="SSF52172">
    <property type="entry name" value="CheY-like"/>
    <property type="match status" value="1"/>
</dbReference>
<dbReference type="InterPro" id="IPR000792">
    <property type="entry name" value="Tscrpt_reg_LuxR_C"/>
</dbReference>
<dbReference type="Proteomes" id="UP000308181">
    <property type="component" value="Unassembled WGS sequence"/>
</dbReference>
<dbReference type="CDD" id="cd17535">
    <property type="entry name" value="REC_NarL-like"/>
    <property type="match status" value="1"/>
</dbReference>
<protein>
    <submittedName>
        <fullName evidence="6">Response regulator transcription factor</fullName>
    </submittedName>
</protein>
<reference evidence="6 7" key="1">
    <citation type="submission" date="2019-04" db="EMBL/GenBank/DDBJ databases">
        <title>Pedobacter sp. AR-3-17 sp. nov., isolated from Arctic soil.</title>
        <authorList>
            <person name="Dahal R.H."/>
            <person name="Kim D.-U."/>
        </authorList>
    </citation>
    <scope>NUCLEOTIDE SEQUENCE [LARGE SCALE GENOMIC DNA]</scope>
    <source>
        <strain evidence="6 7">AR-3-17</strain>
    </source>
</reference>
<dbReference type="RefSeq" id="WP_136826901.1">
    <property type="nucleotide sequence ID" value="NZ_SWBP01000004.1"/>
</dbReference>
<dbReference type="OrthoDB" id="9797341at2"/>
<dbReference type="GO" id="GO:0006355">
    <property type="term" value="P:regulation of DNA-templated transcription"/>
    <property type="evidence" value="ECO:0007669"/>
    <property type="project" value="InterPro"/>
</dbReference>
<evidence type="ECO:0000256" key="1">
    <source>
        <dbReference type="ARBA" id="ARBA00022553"/>
    </source>
</evidence>
<keyword evidence="1 3" id="KW-0597">Phosphoprotein</keyword>
<proteinExistence type="predicted"/>
<dbReference type="GO" id="GO:0000160">
    <property type="term" value="P:phosphorelay signal transduction system"/>
    <property type="evidence" value="ECO:0007669"/>
    <property type="project" value="InterPro"/>
</dbReference>
<dbReference type="PROSITE" id="PS00622">
    <property type="entry name" value="HTH_LUXR_1"/>
    <property type="match status" value="1"/>
</dbReference>
<dbReference type="InterPro" id="IPR011006">
    <property type="entry name" value="CheY-like_superfamily"/>
</dbReference>
<dbReference type="PANTHER" id="PTHR43214">
    <property type="entry name" value="TWO-COMPONENT RESPONSE REGULATOR"/>
    <property type="match status" value="1"/>
</dbReference>
<dbReference type="PROSITE" id="PS50110">
    <property type="entry name" value="RESPONSE_REGULATORY"/>
    <property type="match status" value="1"/>
</dbReference>
<sequence length="214" mass="23855">METNAKINVAIIEDQQELREMLGQLLEGSDGFVCAAKFENAEEALKILPSLKPDVVLVDIHLPGQSGIAAVKILKEKCEDAKFLMCTSLEDTDNIFNALKAGADGYISKTLLPVKILEAITDVYKGGAPMSSQIARKVVAFFQTEAPKKINAELEKLSNREQEILQYLSKGYRYKEISGFLFISIETVRKHIHNIYEKLQVSSRTDALNKVADY</sequence>
<organism evidence="6 7">
    <name type="scientific">Pedobacter cryophilus</name>
    <dbReference type="NCBI Taxonomy" id="2571271"/>
    <lineage>
        <taxon>Bacteria</taxon>
        <taxon>Pseudomonadati</taxon>
        <taxon>Bacteroidota</taxon>
        <taxon>Sphingobacteriia</taxon>
        <taxon>Sphingobacteriales</taxon>
        <taxon>Sphingobacteriaceae</taxon>
        <taxon>Pedobacter</taxon>
    </lineage>
</organism>
<dbReference type="PANTHER" id="PTHR43214:SF43">
    <property type="entry name" value="TWO-COMPONENT RESPONSE REGULATOR"/>
    <property type="match status" value="1"/>
</dbReference>
<evidence type="ECO:0000313" key="6">
    <source>
        <dbReference type="EMBL" id="TKB96937.1"/>
    </source>
</evidence>
<accession>A0A4U1C1J8</accession>
<feature type="domain" description="HTH luxR-type" evidence="4">
    <location>
        <begin position="150"/>
        <end position="214"/>
    </location>
</feature>
<keyword evidence="2" id="KW-0238">DNA-binding</keyword>
<evidence type="ECO:0000256" key="3">
    <source>
        <dbReference type="PROSITE-ProRule" id="PRU00169"/>
    </source>
</evidence>
<dbReference type="InterPro" id="IPR001789">
    <property type="entry name" value="Sig_transdc_resp-reg_receiver"/>
</dbReference>
<dbReference type="SMART" id="SM00448">
    <property type="entry name" value="REC"/>
    <property type="match status" value="1"/>
</dbReference>